<dbReference type="Pfam" id="PF16153">
    <property type="entry name" value="DUF4861"/>
    <property type="match status" value="1"/>
</dbReference>
<organism evidence="1 2">
    <name type="scientific">Alteromonas gracilis</name>
    <dbReference type="NCBI Taxonomy" id="1479524"/>
    <lineage>
        <taxon>Bacteria</taxon>
        <taxon>Pseudomonadati</taxon>
        <taxon>Pseudomonadota</taxon>
        <taxon>Gammaproteobacteria</taxon>
        <taxon>Alteromonadales</taxon>
        <taxon>Alteromonadaceae</taxon>
        <taxon>Alteromonas/Salinimonas group</taxon>
        <taxon>Alteromonas</taxon>
    </lineage>
</organism>
<evidence type="ECO:0000313" key="1">
    <source>
        <dbReference type="EMBL" id="PRO70526.1"/>
    </source>
</evidence>
<proteinExistence type="predicted"/>
<comment type="caution">
    <text evidence="1">The sequence shown here is derived from an EMBL/GenBank/DDBJ whole genome shotgun (WGS) entry which is preliminary data.</text>
</comment>
<accession>A0ABX5CVN6</accession>
<protein>
    <submittedName>
        <fullName evidence="1">DUF4861 domain-containing protein</fullName>
    </submittedName>
</protein>
<gene>
    <name evidence="1" type="ORF">C6Y39_02445</name>
</gene>
<keyword evidence="2" id="KW-1185">Reference proteome</keyword>
<reference evidence="2" key="1">
    <citation type="journal article" date="2020" name="Int. J. Syst. Evol. Microbiol.">
        <title>Alteromonas alba sp. nov., a marine bacterium isolated from the seawater of the West Pacific Ocean.</title>
        <authorList>
            <person name="Sun C."/>
            <person name="Wu Y.-H."/>
            <person name="Xamxidin M."/>
            <person name="Cheng H."/>
            <person name="Xu X.-W."/>
        </authorList>
    </citation>
    <scope>NUCLEOTIDE SEQUENCE [LARGE SCALE GENOMIC DNA]</scope>
    <source>
        <strain evidence="2">9a2</strain>
    </source>
</reference>
<dbReference type="PROSITE" id="PS51257">
    <property type="entry name" value="PROKAR_LIPOPROTEIN"/>
    <property type="match status" value="1"/>
</dbReference>
<evidence type="ECO:0000313" key="2">
    <source>
        <dbReference type="Proteomes" id="UP000239539"/>
    </source>
</evidence>
<name>A0ABX5CVN6_9ALTE</name>
<sequence length="417" mass="46227">MKLSKIGLILVPLLASCSQESLNSTLSVKVKNPANGGDGKQVFEISLPPQYSGWKLKQHPSEWIENSEGKAVLLGAASIAPGKSISLELLPPKQVSNNNVQDRAHAELSVRMGGEWQDTAYSAEGFSFEEVTSFTSPPQLTDHSYFLRYEGPGWESDQMGYRLYLDWRNAIDVFVKTNESVVLPEVGQDGYDSYHNLSSWGGDALKVGKSLGLGALGRLADRNQEITTETRSDSTSKQAVMHFQYVENTEYQLVSNSQLRAEFKVSYEGWSSSEAKADSIDVTTHYRIDAFDPTTHISVSVSEPSDSIVAGLVAHDGMQVIKAEHGDWGVIATWGAQSILADNDNLGLALVYRLDQAERVFEGEHDHLVLFKPSTAFNYKILAVWPKRTTDIQTAKQFEDYLVNKLKMYSHPLTIIN</sequence>
<dbReference type="Proteomes" id="UP000239539">
    <property type="component" value="Unassembled WGS sequence"/>
</dbReference>
<dbReference type="EMBL" id="PVNO01000003">
    <property type="protein sequence ID" value="PRO70526.1"/>
    <property type="molecule type" value="Genomic_DNA"/>
</dbReference>
<dbReference type="InterPro" id="IPR032342">
    <property type="entry name" value="DUF4861"/>
</dbReference>